<keyword evidence="1" id="KW-0732">Signal</keyword>
<name>A0ABS0Q5M9_9BACT</name>
<feature type="chain" id="PRO_5046423735" description="Lipoprotein" evidence="1">
    <location>
        <begin position="37"/>
        <end position="258"/>
    </location>
</feature>
<accession>A0ABS0Q5M9</accession>
<reference evidence="2 3" key="1">
    <citation type="submission" date="2020-12" db="EMBL/GenBank/DDBJ databases">
        <title>Hymenobacter sp.</title>
        <authorList>
            <person name="Kim M.K."/>
        </authorList>
    </citation>
    <scope>NUCLEOTIDE SEQUENCE [LARGE SCALE GENOMIC DNA]</scope>
    <source>
        <strain evidence="2 3">BT442</strain>
    </source>
</reference>
<gene>
    <name evidence="2" type="ORF">I7X13_07075</name>
</gene>
<dbReference type="EMBL" id="JAEDAE010000002">
    <property type="protein sequence ID" value="MBH8557802.1"/>
    <property type="molecule type" value="Genomic_DNA"/>
</dbReference>
<proteinExistence type="predicted"/>
<evidence type="ECO:0000256" key="1">
    <source>
        <dbReference type="SAM" id="SignalP"/>
    </source>
</evidence>
<protein>
    <recommendedName>
        <fullName evidence="4">Lipoprotein</fullName>
    </recommendedName>
</protein>
<comment type="caution">
    <text evidence="2">The sequence shown here is derived from an EMBL/GenBank/DDBJ whole genome shotgun (WGS) entry which is preliminary data.</text>
</comment>
<sequence>MTFFLFLRNQSLMLNSMRIINLFVAALLGSCLFACGSDKSSQQASATVAKQADAKDSVVTAAPAITHLDACGERMKGFLRWYLSLVDYEKPNPEYSGLNFKIPVTSETDSSVAASIRPENRSSTKYYQMDWPSVDNYLAMLGKSGYFSKSYLQEKRASLLHRGKALDASKMEDGEPEGFEADEVFWMMELYAPSDINRLRVYRAPDNKVRDGIYELPESLPEGEKFSFLLYTKNENGRCVIDSVARLFNGEYSSVGNK</sequence>
<dbReference type="Proteomes" id="UP000625631">
    <property type="component" value="Unassembled WGS sequence"/>
</dbReference>
<evidence type="ECO:0000313" key="3">
    <source>
        <dbReference type="Proteomes" id="UP000625631"/>
    </source>
</evidence>
<evidence type="ECO:0008006" key="4">
    <source>
        <dbReference type="Google" id="ProtNLM"/>
    </source>
</evidence>
<evidence type="ECO:0000313" key="2">
    <source>
        <dbReference type="EMBL" id="MBH8557802.1"/>
    </source>
</evidence>
<organism evidence="2 3">
    <name type="scientific">Hymenobacter negativus</name>
    <dbReference type="NCBI Taxonomy" id="2795026"/>
    <lineage>
        <taxon>Bacteria</taxon>
        <taxon>Pseudomonadati</taxon>
        <taxon>Bacteroidota</taxon>
        <taxon>Cytophagia</taxon>
        <taxon>Cytophagales</taxon>
        <taxon>Hymenobacteraceae</taxon>
        <taxon>Hymenobacter</taxon>
    </lineage>
</organism>
<dbReference type="RefSeq" id="WP_198074921.1">
    <property type="nucleotide sequence ID" value="NZ_JAEDAE010000002.1"/>
</dbReference>
<feature type="signal peptide" evidence="1">
    <location>
        <begin position="1"/>
        <end position="36"/>
    </location>
</feature>
<keyword evidence="3" id="KW-1185">Reference proteome</keyword>